<gene>
    <name evidence="8" type="ORF">GCM10017576_03970</name>
</gene>
<dbReference type="PANTHER" id="PTHR30106:SF1">
    <property type="entry name" value="UPF0324 MEMBRANE PROTEIN FN0533"/>
    <property type="match status" value="1"/>
</dbReference>
<keyword evidence="4 7" id="KW-0812">Transmembrane</keyword>
<protein>
    <recommendedName>
        <fullName evidence="10">Integral membrane protein (TIGR00698 family)</fullName>
    </recommendedName>
</protein>
<evidence type="ECO:0000256" key="2">
    <source>
        <dbReference type="ARBA" id="ARBA00007977"/>
    </source>
</evidence>
<accession>A0A9W6LVK0</accession>
<keyword evidence="3" id="KW-1003">Cell membrane</keyword>
<evidence type="ECO:0000256" key="6">
    <source>
        <dbReference type="ARBA" id="ARBA00023136"/>
    </source>
</evidence>
<dbReference type="Proteomes" id="UP001142462">
    <property type="component" value="Unassembled WGS sequence"/>
</dbReference>
<organism evidence="8 9">
    <name type="scientific">Microbacterium barkeri</name>
    <dbReference type="NCBI Taxonomy" id="33917"/>
    <lineage>
        <taxon>Bacteria</taxon>
        <taxon>Bacillati</taxon>
        <taxon>Actinomycetota</taxon>
        <taxon>Actinomycetes</taxon>
        <taxon>Micrococcales</taxon>
        <taxon>Microbacteriaceae</taxon>
        <taxon>Microbacterium</taxon>
    </lineage>
</organism>
<feature type="transmembrane region" description="Helical" evidence="7">
    <location>
        <begin position="143"/>
        <end position="168"/>
    </location>
</feature>
<evidence type="ECO:0008006" key="10">
    <source>
        <dbReference type="Google" id="ProtNLM"/>
    </source>
</evidence>
<feature type="transmembrane region" description="Helical" evidence="7">
    <location>
        <begin position="244"/>
        <end position="264"/>
    </location>
</feature>
<keyword evidence="6 7" id="KW-0472">Membrane</keyword>
<dbReference type="Pfam" id="PF03601">
    <property type="entry name" value="Cons_hypoth698"/>
    <property type="match status" value="1"/>
</dbReference>
<evidence type="ECO:0000313" key="8">
    <source>
        <dbReference type="EMBL" id="GLJ60268.1"/>
    </source>
</evidence>
<comment type="caution">
    <text evidence="8">The sequence shown here is derived from an EMBL/GenBank/DDBJ whole genome shotgun (WGS) entry which is preliminary data.</text>
</comment>
<dbReference type="GO" id="GO:0005886">
    <property type="term" value="C:plasma membrane"/>
    <property type="evidence" value="ECO:0007669"/>
    <property type="project" value="UniProtKB-SubCell"/>
</dbReference>
<dbReference type="EMBL" id="BSEJ01000001">
    <property type="protein sequence ID" value="GLJ60268.1"/>
    <property type="molecule type" value="Genomic_DNA"/>
</dbReference>
<evidence type="ECO:0000256" key="7">
    <source>
        <dbReference type="SAM" id="Phobius"/>
    </source>
</evidence>
<feature type="transmembrane region" description="Helical" evidence="7">
    <location>
        <begin position="88"/>
        <end position="107"/>
    </location>
</feature>
<proteinExistence type="inferred from homology"/>
<evidence type="ECO:0000256" key="5">
    <source>
        <dbReference type="ARBA" id="ARBA00022989"/>
    </source>
</evidence>
<feature type="transmembrane region" description="Helical" evidence="7">
    <location>
        <begin position="304"/>
        <end position="328"/>
    </location>
</feature>
<keyword evidence="5 7" id="KW-1133">Transmembrane helix</keyword>
<dbReference type="AlphaFoldDB" id="A0A9W6LVK0"/>
<evidence type="ECO:0000313" key="9">
    <source>
        <dbReference type="Proteomes" id="UP001142462"/>
    </source>
</evidence>
<evidence type="ECO:0000256" key="1">
    <source>
        <dbReference type="ARBA" id="ARBA00004651"/>
    </source>
</evidence>
<feature type="transmembrane region" description="Helical" evidence="7">
    <location>
        <begin position="276"/>
        <end position="297"/>
    </location>
</feature>
<feature type="transmembrane region" description="Helical" evidence="7">
    <location>
        <begin position="113"/>
        <end position="136"/>
    </location>
</feature>
<evidence type="ECO:0000256" key="4">
    <source>
        <dbReference type="ARBA" id="ARBA00022692"/>
    </source>
</evidence>
<name>A0A9W6LVK0_9MICO</name>
<keyword evidence="9" id="KW-1185">Reference proteome</keyword>
<dbReference type="PANTHER" id="PTHR30106">
    <property type="entry name" value="INNER MEMBRANE PROTEIN YEIH-RELATED"/>
    <property type="match status" value="1"/>
</dbReference>
<comment type="subcellular location">
    <subcellularLocation>
        <location evidence="1">Cell membrane</location>
        <topology evidence="1">Multi-pass membrane protein</topology>
    </subcellularLocation>
</comment>
<sequence length="329" mass="31563">MRAAPGLAACGAIALVSLVIGRAAPAVGSAAPAIALGVGCAVLRAPGPALHPGMAWASGPGLRVAIVLLGAGLPIQSVVAAGAEALPVMAATLAACAIATVVVGRVLGVGRRLRTLVGAGTGICGASAIAAIAPVIGASSAEIAYAMSTIFLFNLLAVVVFPVLGHALGLDAHAFGVLAGTAVNDTSSVIAAAGVFGGGALAVAVAVKLVRTLAIIPLSIALSIGESRRGGGGSPLTPSRAATLVPWFLIGFALLALARSAGWIPAGMQDAVSQVSGFLIAAALAGVGLSADIRAVLRAGWRPLGLGAILSAVVAGTALAVMSAFGALA</sequence>
<comment type="similarity">
    <text evidence="2">Belongs to the UPF0324 family.</text>
</comment>
<reference evidence="8" key="1">
    <citation type="journal article" date="2014" name="Int. J. Syst. Evol. Microbiol.">
        <title>Complete genome sequence of Corynebacterium casei LMG S-19264T (=DSM 44701T), isolated from a smear-ripened cheese.</title>
        <authorList>
            <consortium name="US DOE Joint Genome Institute (JGI-PGF)"/>
            <person name="Walter F."/>
            <person name="Albersmeier A."/>
            <person name="Kalinowski J."/>
            <person name="Ruckert C."/>
        </authorList>
    </citation>
    <scope>NUCLEOTIDE SEQUENCE</scope>
    <source>
        <strain evidence="8">VKM Ac-1020</strain>
    </source>
</reference>
<reference evidence="8" key="2">
    <citation type="submission" date="2023-01" db="EMBL/GenBank/DDBJ databases">
        <authorList>
            <person name="Sun Q."/>
            <person name="Evtushenko L."/>
        </authorList>
    </citation>
    <scope>NUCLEOTIDE SEQUENCE</scope>
    <source>
        <strain evidence="8">VKM Ac-1020</strain>
    </source>
</reference>
<evidence type="ECO:0000256" key="3">
    <source>
        <dbReference type="ARBA" id="ARBA00022475"/>
    </source>
</evidence>
<dbReference type="InterPro" id="IPR018383">
    <property type="entry name" value="UPF0324_pro"/>
</dbReference>